<dbReference type="AlphaFoldDB" id="A0A840AYG6"/>
<reference evidence="2 3" key="1">
    <citation type="submission" date="2020-08" db="EMBL/GenBank/DDBJ databases">
        <title>Genomic Encyclopedia of Type Strains, Phase IV (KMG-IV): sequencing the most valuable type-strain genomes for metagenomic binning, comparative biology and taxonomic classification.</title>
        <authorList>
            <person name="Goeker M."/>
        </authorList>
    </citation>
    <scope>NUCLEOTIDE SEQUENCE [LARGE SCALE GENOMIC DNA]</scope>
    <source>
        <strain evidence="2 3">DSM 25966</strain>
    </source>
</reference>
<comment type="caution">
    <text evidence="2">The sequence shown here is derived from an EMBL/GenBank/DDBJ whole genome shotgun (WGS) entry which is preliminary data.</text>
</comment>
<proteinExistence type="predicted"/>
<accession>A0A840AYG6</accession>
<gene>
    <name evidence="2" type="ORF">GGR25_004588</name>
</gene>
<keyword evidence="3" id="KW-1185">Reference proteome</keyword>
<keyword evidence="1" id="KW-0812">Transmembrane</keyword>
<evidence type="ECO:0000256" key="1">
    <source>
        <dbReference type="SAM" id="Phobius"/>
    </source>
</evidence>
<keyword evidence="1" id="KW-0472">Membrane</keyword>
<protein>
    <submittedName>
        <fullName evidence="2">Putative membrane protein YfcA</fullName>
    </submittedName>
</protein>
<dbReference type="Proteomes" id="UP000553963">
    <property type="component" value="Unassembled WGS sequence"/>
</dbReference>
<sequence>MSAILEALASIATAAATEAAARNARRIVWGGAAVLCLLVGFVFAASAGYEALVVAVGSLAAKLILAGVFLIVGLIILVVLQIRKSQRRQQAKESGPTTALAVAFAMGLLSGFGRRK</sequence>
<keyword evidence="1" id="KW-1133">Transmembrane helix</keyword>
<dbReference type="EMBL" id="JACIDS010000006">
    <property type="protein sequence ID" value="MBB3933515.1"/>
    <property type="molecule type" value="Genomic_DNA"/>
</dbReference>
<organism evidence="2 3">
    <name type="scientific">Kaistia hirudinis</name>
    <dbReference type="NCBI Taxonomy" id="1293440"/>
    <lineage>
        <taxon>Bacteria</taxon>
        <taxon>Pseudomonadati</taxon>
        <taxon>Pseudomonadota</taxon>
        <taxon>Alphaproteobacteria</taxon>
        <taxon>Hyphomicrobiales</taxon>
        <taxon>Kaistiaceae</taxon>
        <taxon>Kaistia</taxon>
    </lineage>
</organism>
<dbReference type="RefSeq" id="WP_183401159.1">
    <property type="nucleotide sequence ID" value="NZ_JACIDS010000006.1"/>
</dbReference>
<feature type="transmembrane region" description="Helical" evidence="1">
    <location>
        <begin position="63"/>
        <end position="82"/>
    </location>
</feature>
<name>A0A840AYG6_9HYPH</name>
<evidence type="ECO:0000313" key="2">
    <source>
        <dbReference type="EMBL" id="MBB3933515.1"/>
    </source>
</evidence>
<evidence type="ECO:0000313" key="3">
    <source>
        <dbReference type="Proteomes" id="UP000553963"/>
    </source>
</evidence>
<feature type="transmembrane region" description="Helical" evidence="1">
    <location>
        <begin position="29"/>
        <end position="56"/>
    </location>
</feature>